<comment type="caution">
    <text evidence="1">The sequence shown here is derived from an EMBL/GenBank/DDBJ whole genome shotgun (WGS) entry which is preliminary data.</text>
</comment>
<dbReference type="EMBL" id="BGPR01001807">
    <property type="protein sequence ID" value="GBM62236.1"/>
    <property type="molecule type" value="Genomic_DNA"/>
</dbReference>
<reference evidence="1 2" key="1">
    <citation type="journal article" date="2019" name="Sci. Rep.">
        <title>Orb-weaving spider Araneus ventricosus genome elucidates the spidroin gene catalogue.</title>
        <authorList>
            <person name="Kono N."/>
            <person name="Nakamura H."/>
            <person name="Ohtoshi R."/>
            <person name="Moran D.A.P."/>
            <person name="Shinohara A."/>
            <person name="Yoshida Y."/>
            <person name="Fujiwara M."/>
            <person name="Mori M."/>
            <person name="Tomita M."/>
            <person name="Arakawa K."/>
        </authorList>
    </citation>
    <scope>NUCLEOTIDE SEQUENCE [LARGE SCALE GENOMIC DNA]</scope>
</reference>
<gene>
    <name evidence="1" type="ORF">AVEN_44033_1</name>
</gene>
<accession>A0A4Y2HAG7</accession>
<protein>
    <submittedName>
        <fullName evidence="1">Uncharacterized protein</fullName>
    </submittedName>
</protein>
<keyword evidence="2" id="KW-1185">Reference proteome</keyword>
<proteinExistence type="predicted"/>
<evidence type="ECO:0000313" key="1">
    <source>
        <dbReference type="EMBL" id="GBM62236.1"/>
    </source>
</evidence>
<dbReference type="Proteomes" id="UP000499080">
    <property type="component" value="Unassembled WGS sequence"/>
</dbReference>
<sequence length="96" mass="10707">MLLFSFKSRGRGDLVIKPWLWRWFASGSKPDSTDHSCESLVHAQSDFGVKCPGVVWALGEEVPAQASSSSYDGGNKFCEMRSKRVLLLLPNGRLYN</sequence>
<name>A0A4Y2HAG7_ARAVE</name>
<evidence type="ECO:0000313" key="2">
    <source>
        <dbReference type="Proteomes" id="UP000499080"/>
    </source>
</evidence>
<dbReference type="AlphaFoldDB" id="A0A4Y2HAG7"/>
<organism evidence="1 2">
    <name type="scientific">Araneus ventricosus</name>
    <name type="common">Orbweaver spider</name>
    <name type="synonym">Epeira ventricosa</name>
    <dbReference type="NCBI Taxonomy" id="182803"/>
    <lineage>
        <taxon>Eukaryota</taxon>
        <taxon>Metazoa</taxon>
        <taxon>Ecdysozoa</taxon>
        <taxon>Arthropoda</taxon>
        <taxon>Chelicerata</taxon>
        <taxon>Arachnida</taxon>
        <taxon>Araneae</taxon>
        <taxon>Araneomorphae</taxon>
        <taxon>Entelegynae</taxon>
        <taxon>Araneoidea</taxon>
        <taxon>Araneidae</taxon>
        <taxon>Araneus</taxon>
    </lineage>
</organism>